<evidence type="ECO:0008006" key="3">
    <source>
        <dbReference type="Google" id="ProtNLM"/>
    </source>
</evidence>
<protein>
    <recommendedName>
        <fullName evidence="3">Transposon Ty3-I Gag-Pol polyprotein</fullName>
    </recommendedName>
</protein>
<dbReference type="EMBL" id="AGCT01039981">
    <property type="protein sequence ID" value="KYP78033.1"/>
    <property type="molecule type" value="Genomic_DNA"/>
</dbReference>
<sequence length="113" mass="13459">MLRVFLKGNKKSWDEFLPHIEFAYNKVVHKTINISSFEAVYGFNPLTPMDLIPLPNVQHFIHKEGASRADFVRKLHERIKTHIQLQNEKYAKSNNKGKRKLIFEECDWVWLHI</sequence>
<dbReference type="Gene3D" id="3.30.420.10">
    <property type="entry name" value="Ribonuclease H-like superfamily/Ribonuclease H"/>
    <property type="match status" value="1"/>
</dbReference>
<dbReference type="InterPro" id="IPR036397">
    <property type="entry name" value="RNaseH_sf"/>
</dbReference>
<keyword evidence="2" id="KW-1185">Reference proteome</keyword>
<proteinExistence type="predicted"/>
<dbReference type="GO" id="GO:0003676">
    <property type="term" value="F:nucleic acid binding"/>
    <property type="evidence" value="ECO:0007669"/>
    <property type="project" value="InterPro"/>
</dbReference>
<dbReference type="Gramene" id="C.cajan_47333.t">
    <property type="protein sequence ID" value="C.cajan_47333.t.cds1"/>
    <property type="gene ID" value="C.cajan_47333"/>
</dbReference>
<evidence type="ECO:0000313" key="1">
    <source>
        <dbReference type="EMBL" id="KYP78033.1"/>
    </source>
</evidence>
<comment type="caution">
    <text evidence="1">The sequence shown here is derived from an EMBL/GenBank/DDBJ whole genome shotgun (WGS) entry which is preliminary data.</text>
</comment>
<evidence type="ECO:0000313" key="2">
    <source>
        <dbReference type="Proteomes" id="UP000075243"/>
    </source>
</evidence>
<name>A0A151UFH0_CAJCA</name>
<reference evidence="1" key="1">
    <citation type="journal article" date="2012" name="Nat. Biotechnol.">
        <title>Draft genome sequence of pigeonpea (Cajanus cajan), an orphan legume crop of resource-poor farmers.</title>
        <authorList>
            <person name="Varshney R.K."/>
            <person name="Chen W."/>
            <person name="Li Y."/>
            <person name="Bharti A.K."/>
            <person name="Saxena R.K."/>
            <person name="Schlueter J.A."/>
            <person name="Donoghue M.T."/>
            <person name="Azam S."/>
            <person name="Fan G."/>
            <person name="Whaley A.M."/>
            <person name="Farmer A.D."/>
            <person name="Sheridan J."/>
            <person name="Iwata A."/>
            <person name="Tuteja R."/>
            <person name="Penmetsa R.V."/>
            <person name="Wu W."/>
            <person name="Upadhyaya H.D."/>
            <person name="Yang S.P."/>
            <person name="Shah T."/>
            <person name="Saxena K.B."/>
            <person name="Michael T."/>
            <person name="McCombie W.R."/>
            <person name="Yang B."/>
            <person name="Zhang G."/>
            <person name="Yang H."/>
            <person name="Wang J."/>
            <person name="Spillane C."/>
            <person name="Cook D.R."/>
            <person name="May G.D."/>
            <person name="Xu X."/>
            <person name="Jackson S.A."/>
        </authorList>
    </citation>
    <scope>NUCLEOTIDE SEQUENCE [LARGE SCALE GENOMIC DNA]</scope>
</reference>
<dbReference type="AlphaFoldDB" id="A0A151UFH0"/>
<organism evidence="1 2">
    <name type="scientific">Cajanus cajan</name>
    <name type="common">Pigeon pea</name>
    <name type="synonym">Cajanus indicus</name>
    <dbReference type="NCBI Taxonomy" id="3821"/>
    <lineage>
        <taxon>Eukaryota</taxon>
        <taxon>Viridiplantae</taxon>
        <taxon>Streptophyta</taxon>
        <taxon>Embryophyta</taxon>
        <taxon>Tracheophyta</taxon>
        <taxon>Spermatophyta</taxon>
        <taxon>Magnoliopsida</taxon>
        <taxon>eudicotyledons</taxon>
        <taxon>Gunneridae</taxon>
        <taxon>Pentapetalae</taxon>
        <taxon>rosids</taxon>
        <taxon>fabids</taxon>
        <taxon>Fabales</taxon>
        <taxon>Fabaceae</taxon>
        <taxon>Papilionoideae</taxon>
        <taxon>50 kb inversion clade</taxon>
        <taxon>NPAAA clade</taxon>
        <taxon>indigoferoid/millettioid clade</taxon>
        <taxon>Phaseoleae</taxon>
        <taxon>Cajanus</taxon>
    </lineage>
</organism>
<gene>
    <name evidence="1" type="ORF">KK1_049616</name>
</gene>
<dbReference type="Proteomes" id="UP000075243">
    <property type="component" value="Unassembled WGS sequence"/>
</dbReference>
<accession>A0A151UFH0</accession>